<dbReference type="EMBL" id="KZ772674">
    <property type="protein sequence ID" value="PTQ49779.1"/>
    <property type="molecule type" value="Genomic_DNA"/>
</dbReference>
<evidence type="ECO:0000256" key="4">
    <source>
        <dbReference type="ARBA" id="ARBA00022691"/>
    </source>
</evidence>
<sequence length="382" mass="43954">MMGTFAWSRTRSPRGSGQFKRRRLDCGSWSMNGTESERCARWARRRMNDSSMGREVPVEAEDEEKQLVHSTGVGFCDGDMSAKRKRKKPAKKEVQRFGNYHHYYGYRLGKSLDVDPRLNVFEPEWFEGMDCLDIGCNEGIVTISIAQKYNCRSILGLDIDEVLIRKAQSNLIEEAALQGFTTGEYMEPCEAKENCSSDSENTLDNGWWKETIAWRELTGSQQGSDRVEDSRCATERAERSTPLNSNNLLRRVTFRKENVIKDFPHGDYMKDGTFDTVLCLSMTKWVHLNWGDDGLVRLFAKIYHILRPGGILILEPQPWNSYRRKAKVCEVTRQNFNEIKLRPNHFTEILLDKIGFKSYKEVSTAVPGSTAGFDRSLYVYVK</sequence>
<dbReference type="GO" id="GO:0032259">
    <property type="term" value="P:methylation"/>
    <property type="evidence" value="ECO:0007669"/>
    <property type="project" value="UniProtKB-KW"/>
</dbReference>
<dbReference type="InterPro" id="IPR010675">
    <property type="entry name" value="Bin3_C"/>
</dbReference>
<dbReference type="InterPro" id="IPR029063">
    <property type="entry name" value="SAM-dependent_MTases_sf"/>
</dbReference>
<keyword evidence="3 6" id="KW-0808">Transferase</keyword>
<gene>
    <name evidence="8" type="ORF">MARPO_0002s0233</name>
</gene>
<dbReference type="GO" id="GO:0017069">
    <property type="term" value="F:snRNA binding"/>
    <property type="evidence" value="ECO:0000318"/>
    <property type="project" value="GO_Central"/>
</dbReference>
<dbReference type="PANTHER" id="PTHR12315:SF0">
    <property type="entry name" value="7SK SNRNA METHYLPHOSPHATE CAPPING ENZYME"/>
    <property type="match status" value="1"/>
</dbReference>
<evidence type="ECO:0000256" key="5">
    <source>
        <dbReference type="PROSITE-ProRule" id="PRU00848"/>
    </source>
</evidence>
<dbReference type="PANTHER" id="PTHR12315">
    <property type="entry name" value="BICOID-INTERACTING PROTEIN RELATED"/>
    <property type="match status" value="1"/>
</dbReference>
<evidence type="ECO:0000313" key="9">
    <source>
        <dbReference type="Proteomes" id="UP000244005"/>
    </source>
</evidence>
<dbReference type="GO" id="GO:0008173">
    <property type="term" value="F:RNA methyltransferase activity"/>
    <property type="evidence" value="ECO:0000318"/>
    <property type="project" value="GO_Central"/>
</dbReference>
<evidence type="ECO:0000256" key="1">
    <source>
        <dbReference type="ARBA" id="ARBA00008361"/>
    </source>
</evidence>
<accession>A0A2R6XUK9</accession>
<reference evidence="9" key="1">
    <citation type="journal article" date="2017" name="Cell">
        <title>Insights into land plant evolution garnered from the Marchantia polymorpha genome.</title>
        <authorList>
            <person name="Bowman J.L."/>
            <person name="Kohchi T."/>
            <person name="Yamato K.T."/>
            <person name="Jenkins J."/>
            <person name="Shu S."/>
            <person name="Ishizaki K."/>
            <person name="Yamaoka S."/>
            <person name="Nishihama R."/>
            <person name="Nakamura Y."/>
            <person name="Berger F."/>
            <person name="Adam C."/>
            <person name="Aki S.S."/>
            <person name="Althoff F."/>
            <person name="Araki T."/>
            <person name="Arteaga-Vazquez M.A."/>
            <person name="Balasubrmanian S."/>
            <person name="Barry K."/>
            <person name="Bauer D."/>
            <person name="Boehm C.R."/>
            <person name="Briginshaw L."/>
            <person name="Caballero-Perez J."/>
            <person name="Catarino B."/>
            <person name="Chen F."/>
            <person name="Chiyoda S."/>
            <person name="Chovatia M."/>
            <person name="Davies K.M."/>
            <person name="Delmans M."/>
            <person name="Demura T."/>
            <person name="Dierschke T."/>
            <person name="Dolan L."/>
            <person name="Dorantes-Acosta A.E."/>
            <person name="Eklund D.M."/>
            <person name="Florent S.N."/>
            <person name="Flores-Sandoval E."/>
            <person name="Fujiyama A."/>
            <person name="Fukuzawa H."/>
            <person name="Galik B."/>
            <person name="Grimanelli D."/>
            <person name="Grimwood J."/>
            <person name="Grossniklaus U."/>
            <person name="Hamada T."/>
            <person name="Haseloff J."/>
            <person name="Hetherington A.J."/>
            <person name="Higo A."/>
            <person name="Hirakawa Y."/>
            <person name="Hundley H.N."/>
            <person name="Ikeda Y."/>
            <person name="Inoue K."/>
            <person name="Inoue S.I."/>
            <person name="Ishida S."/>
            <person name="Jia Q."/>
            <person name="Kakita M."/>
            <person name="Kanazawa T."/>
            <person name="Kawai Y."/>
            <person name="Kawashima T."/>
            <person name="Kennedy M."/>
            <person name="Kinose K."/>
            <person name="Kinoshita T."/>
            <person name="Kohara Y."/>
            <person name="Koide E."/>
            <person name="Komatsu K."/>
            <person name="Kopischke S."/>
            <person name="Kubo M."/>
            <person name="Kyozuka J."/>
            <person name="Lagercrantz U."/>
            <person name="Lin S.S."/>
            <person name="Lindquist E."/>
            <person name="Lipzen A.M."/>
            <person name="Lu C.W."/>
            <person name="De Luna E."/>
            <person name="Martienssen R.A."/>
            <person name="Minamino N."/>
            <person name="Mizutani M."/>
            <person name="Mizutani M."/>
            <person name="Mochizuki N."/>
            <person name="Monte I."/>
            <person name="Mosher R."/>
            <person name="Nagasaki H."/>
            <person name="Nakagami H."/>
            <person name="Naramoto S."/>
            <person name="Nishitani K."/>
            <person name="Ohtani M."/>
            <person name="Okamoto T."/>
            <person name="Okumura M."/>
            <person name="Phillips J."/>
            <person name="Pollak B."/>
            <person name="Reinders A."/>
            <person name="Rovekamp M."/>
            <person name="Sano R."/>
            <person name="Sawa S."/>
            <person name="Schmid M.W."/>
            <person name="Shirakawa M."/>
            <person name="Solano R."/>
            <person name="Spunde A."/>
            <person name="Suetsugu N."/>
            <person name="Sugano S."/>
            <person name="Sugiyama A."/>
            <person name="Sun R."/>
            <person name="Suzuki Y."/>
            <person name="Takenaka M."/>
            <person name="Takezawa D."/>
            <person name="Tomogane H."/>
            <person name="Tsuzuki M."/>
            <person name="Ueda T."/>
            <person name="Umeda M."/>
            <person name="Ward J.M."/>
            <person name="Watanabe Y."/>
            <person name="Yazaki K."/>
            <person name="Yokoyama R."/>
            <person name="Yoshitake Y."/>
            <person name="Yotsui I."/>
            <person name="Zachgo S."/>
            <person name="Schmutz J."/>
        </authorList>
    </citation>
    <scope>NUCLEOTIDE SEQUENCE [LARGE SCALE GENOMIC DNA]</scope>
    <source>
        <strain evidence="9">Tak-1</strain>
    </source>
</reference>
<comment type="similarity">
    <text evidence="1 6">Belongs to the methyltransferase superfamily.</text>
</comment>
<evidence type="ECO:0000259" key="7">
    <source>
        <dbReference type="PROSITE" id="PS51515"/>
    </source>
</evidence>
<dbReference type="AlphaFoldDB" id="A0A2R6XUK9"/>
<evidence type="ECO:0000256" key="2">
    <source>
        <dbReference type="ARBA" id="ARBA00022603"/>
    </source>
</evidence>
<keyword evidence="9" id="KW-1185">Reference proteome</keyword>
<evidence type="ECO:0000313" key="8">
    <source>
        <dbReference type="EMBL" id="PTQ49779.1"/>
    </source>
</evidence>
<dbReference type="OMA" id="KWIHLFH"/>
<keyword evidence="4 5" id="KW-0949">S-adenosyl-L-methionine</keyword>
<dbReference type="CDD" id="cd02440">
    <property type="entry name" value="AdoMet_MTases"/>
    <property type="match status" value="1"/>
</dbReference>
<dbReference type="SUPFAM" id="SSF53335">
    <property type="entry name" value="S-adenosyl-L-methionine-dependent methyltransferases"/>
    <property type="match status" value="1"/>
</dbReference>
<dbReference type="Pfam" id="PF06859">
    <property type="entry name" value="Bin3"/>
    <property type="match status" value="1"/>
</dbReference>
<dbReference type="EC" id="2.1.1.-" evidence="6"/>
<dbReference type="InterPro" id="IPR039772">
    <property type="entry name" value="Bin3-like"/>
</dbReference>
<feature type="domain" description="Bin3-type SAM" evidence="7">
    <location>
        <begin position="115"/>
        <end position="382"/>
    </location>
</feature>
<organism evidence="8 9">
    <name type="scientific">Marchantia polymorpha</name>
    <name type="common">Common liverwort</name>
    <name type="synonym">Marchantia aquatica</name>
    <dbReference type="NCBI Taxonomy" id="3197"/>
    <lineage>
        <taxon>Eukaryota</taxon>
        <taxon>Viridiplantae</taxon>
        <taxon>Streptophyta</taxon>
        <taxon>Embryophyta</taxon>
        <taxon>Marchantiophyta</taxon>
        <taxon>Marchantiopsida</taxon>
        <taxon>Marchantiidae</taxon>
        <taxon>Marchantiales</taxon>
        <taxon>Marchantiaceae</taxon>
        <taxon>Marchantia</taxon>
    </lineage>
</organism>
<keyword evidence="2 6" id="KW-0489">Methyltransferase</keyword>
<name>A0A2R6XUK9_MARPO</name>
<dbReference type="OrthoDB" id="10017101at2759"/>
<protein>
    <recommendedName>
        <fullName evidence="6">RNA methyltransferase</fullName>
        <ecNumber evidence="6">2.1.1.-</ecNumber>
    </recommendedName>
</protein>
<dbReference type="GO" id="GO:0008171">
    <property type="term" value="F:O-methyltransferase activity"/>
    <property type="evidence" value="ECO:0000318"/>
    <property type="project" value="GO_Central"/>
</dbReference>
<dbReference type="InterPro" id="IPR024160">
    <property type="entry name" value="BIN3_SAM-bd_dom"/>
</dbReference>
<dbReference type="PROSITE" id="PS51515">
    <property type="entry name" value="BIN3_SAM"/>
    <property type="match status" value="1"/>
</dbReference>
<dbReference type="Gene3D" id="3.40.50.150">
    <property type="entry name" value="Vaccinia Virus protein VP39"/>
    <property type="match status" value="1"/>
</dbReference>
<evidence type="ECO:0000256" key="3">
    <source>
        <dbReference type="ARBA" id="ARBA00022679"/>
    </source>
</evidence>
<dbReference type="GO" id="GO:0040031">
    <property type="term" value="P:snRNA modification"/>
    <property type="evidence" value="ECO:0000318"/>
    <property type="project" value="GO_Central"/>
</dbReference>
<dbReference type="Proteomes" id="UP000244005">
    <property type="component" value="Unassembled WGS sequence"/>
</dbReference>
<proteinExistence type="inferred from homology"/>
<evidence type="ECO:0000256" key="6">
    <source>
        <dbReference type="RuleBase" id="RU367087"/>
    </source>
</evidence>